<reference evidence="1 2" key="1">
    <citation type="submission" date="2020-11" db="EMBL/GenBank/DDBJ databases">
        <title>Kefir isolates.</title>
        <authorList>
            <person name="Marcisauskas S."/>
            <person name="Kim Y."/>
            <person name="Blasche S."/>
        </authorList>
    </citation>
    <scope>NUCLEOTIDE SEQUENCE [LARGE SCALE GENOMIC DNA]</scope>
    <source>
        <strain evidence="1 2">OG2</strain>
    </source>
</reference>
<dbReference type="AlphaFoldDB" id="A0A9P7B2J2"/>
<accession>A0A9P7B2J2</accession>
<name>A0A9P7B2J2_MAUEX</name>
<proteinExistence type="predicted"/>
<gene>
    <name evidence="1" type="ORF">C6P45_002817</name>
</gene>
<dbReference type="Proteomes" id="UP000750334">
    <property type="component" value="Unassembled WGS sequence"/>
</dbReference>
<dbReference type="EMBL" id="PUHR01000273">
    <property type="protein sequence ID" value="KAG0655975.1"/>
    <property type="molecule type" value="Genomic_DNA"/>
</dbReference>
<evidence type="ECO:0000313" key="2">
    <source>
        <dbReference type="Proteomes" id="UP000750334"/>
    </source>
</evidence>
<organism evidence="1 2">
    <name type="scientific">Maudiozyma exigua</name>
    <name type="common">Yeast</name>
    <name type="synonym">Kazachstania exigua</name>
    <dbReference type="NCBI Taxonomy" id="34358"/>
    <lineage>
        <taxon>Eukaryota</taxon>
        <taxon>Fungi</taxon>
        <taxon>Dikarya</taxon>
        <taxon>Ascomycota</taxon>
        <taxon>Saccharomycotina</taxon>
        <taxon>Saccharomycetes</taxon>
        <taxon>Saccharomycetales</taxon>
        <taxon>Saccharomycetaceae</taxon>
        <taxon>Maudiozyma</taxon>
    </lineage>
</organism>
<dbReference type="OrthoDB" id="4069739at2759"/>
<keyword evidence="2" id="KW-1185">Reference proteome</keyword>
<sequence>MENSVRNSFVDSIQEHILEYMDTADNFLQLDSLVDKELHDFKDELKSLLKQRITKIKYSTEEGTSGHRLHHPYAQNLLRTPERPDPKYSKYLDDLKHYDTNEISTPIKQMTYKESPEKRTSFDSPGDEITVLYSHMNPVTPLSKLLSPIEVTHAINISRLDDATSLSTTDESSLIEGNDFDDEIYTFYYESDISLDSNDSVKNNNKVWSIANN</sequence>
<evidence type="ECO:0000313" key="1">
    <source>
        <dbReference type="EMBL" id="KAG0655975.1"/>
    </source>
</evidence>
<protein>
    <submittedName>
        <fullName evidence="1">Uncharacterized protein</fullName>
    </submittedName>
</protein>
<comment type="caution">
    <text evidence="1">The sequence shown here is derived from an EMBL/GenBank/DDBJ whole genome shotgun (WGS) entry which is preliminary data.</text>
</comment>